<feature type="transmembrane region" description="Helical" evidence="2">
    <location>
        <begin position="6"/>
        <end position="25"/>
    </location>
</feature>
<dbReference type="eggNOG" id="ENOG502ZNE6">
    <property type="taxonomic scope" value="Bacteria"/>
</dbReference>
<feature type="compositionally biased region" description="Basic and acidic residues" evidence="1">
    <location>
        <begin position="155"/>
        <end position="171"/>
    </location>
</feature>
<evidence type="ECO:0000256" key="2">
    <source>
        <dbReference type="SAM" id="Phobius"/>
    </source>
</evidence>
<dbReference type="AlphaFoldDB" id="K0YDS6"/>
<name>K0YDS6_9CORY</name>
<dbReference type="HOGENOM" id="CLU_533102_0_0_11"/>
<sequence length="511" mass="54942">MGVLPLVLIVLALACVVAAGALIYVDRQRRKPKPLNEPDAAPERTDPIPAVDGEAGEDRAEEPARPAAGEPEQPEEWADDWFDEPPAAPAPVAGAYPGDGEPAEDDYYVEEPDQPEPAEQADVDESEEQIGPERDEPEAIEPAADPEWDDWDDEPVGREPEEPGRERRERTAQGARIRWGEWVGRVLPASARRARRQWAAAAGLEFAKEDDFLSEELQRGAAGAAGPAKDVVSGLIGRDGEPGEDYEFYLFSLGSRALVALRTGGESPTLIELHRSGAGDAPRDGGEDLVPVLSRSGFDLYSSNPPVATRWVDERVERALELLPAGVDEVWFESAWVVAVLPEPARGHGDEHWGQTIEALSLIADACRTLPPRGAAEWDAGALEPTRPQPPAHPEPDSAGGDDEPEEDDSPVTRPDEPAELPSRDRAETYGAVGLRQVGADEVDAIAEDADEPTDDERGTRVVRRQPKPASIFDDLAADLGIDPSRLPGGAADDEPRGSAGEPGSEPGRED</sequence>
<evidence type="ECO:0000313" key="3">
    <source>
        <dbReference type="EMBL" id="EJZ81662.1"/>
    </source>
</evidence>
<protein>
    <recommendedName>
        <fullName evidence="5">Secreted protein</fullName>
    </recommendedName>
</protein>
<gene>
    <name evidence="3" type="ORF">HMPREF9719_01393</name>
</gene>
<feature type="region of interest" description="Disordered" evidence="1">
    <location>
        <begin position="30"/>
        <end position="173"/>
    </location>
</feature>
<reference evidence="3 4" key="1">
    <citation type="submission" date="2012-08" db="EMBL/GenBank/DDBJ databases">
        <title>The Genome Sequence of Turicella otitidis ATCC 51513.</title>
        <authorList>
            <consortium name="The Broad Institute Genome Sequencing Platform"/>
            <person name="Earl A."/>
            <person name="Ward D."/>
            <person name="Feldgarden M."/>
            <person name="Gevers D."/>
            <person name="Huys G."/>
            <person name="Walker B."/>
            <person name="Young S.K."/>
            <person name="Zeng Q."/>
            <person name="Gargeya S."/>
            <person name="Fitzgerald M."/>
            <person name="Haas B."/>
            <person name="Abouelleil A."/>
            <person name="Alvarado L."/>
            <person name="Arachchi H.M."/>
            <person name="Berlin A.M."/>
            <person name="Chapman S.B."/>
            <person name="Goldberg J."/>
            <person name="Griggs A."/>
            <person name="Gujja S."/>
            <person name="Hansen M."/>
            <person name="Howarth C."/>
            <person name="Imamovic A."/>
            <person name="Larimer J."/>
            <person name="McCowen C."/>
            <person name="Montmayeur A."/>
            <person name="Murphy C."/>
            <person name="Neiman D."/>
            <person name="Pearson M."/>
            <person name="Priest M."/>
            <person name="Roberts A."/>
            <person name="Saif S."/>
            <person name="Shea T."/>
            <person name="Sisk P."/>
            <person name="Sykes S."/>
            <person name="Wortman J."/>
            <person name="Nusbaum C."/>
            <person name="Birren B."/>
        </authorList>
    </citation>
    <scope>NUCLEOTIDE SEQUENCE [LARGE SCALE GENOMIC DNA]</scope>
    <source>
        <strain evidence="3 4">ATCC 51513</strain>
    </source>
</reference>
<organism evidence="3 4">
    <name type="scientific">Corynebacterium otitidis ATCC 51513</name>
    <dbReference type="NCBI Taxonomy" id="883169"/>
    <lineage>
        <taxon>Bacteria</taxon>
        <taxon>Bacillati</taxon>
        <taxon>Actinomycetota</taxon>
        <taxon>Actinomycetes</taxon>
        <taxon>Mycobacteriales</taxon>
        <taxon>Corynebacteriaceae</taxon>
        <taxon>Corynebacterium</taxon>
    </lineage>
</organism>
<evidence type="ECO:0008006" key="5">
    <source>
        <dbReference type="Google" id="ProtNLM"/>
    </source>
</evidence>
<keyword evidence="2" id="KW-1133">Transmembrane helix</keyword>
<proteinExistence type="predicted"/>
<feature type="compositionally biased region" description="Acidic residues" evidence="1">
    <location>
        <begin position="441"/>
        <end position="455"/>
    </location>
</feature>
<dbReference type="Proteomes" id="UP000006078">
    <property type="component" value="Unassembled WGS sequence"/>
</dbReference>
<comment type="caution">
    <text evidence="3">The sequence shown here is derived from an EMBL/GenBank/DDBJ whole genome shotgun (WGS) entry which is preliminary data.</text>
</comment>
<dbReference type="EMBL" id="AHAE01000067">
    <property type="protein sequence ID" value="EJZ81662.1"/>
    <property type="molecule type" value="Genomic_DNA"/>
</dbReference>
<feature type="compositionally biased region" description="Acidic residues" evidence="1">
    <location>
        <begin position="72"/>
        <end position="83"/>
    </location>
</feature>
<keyword evidence="2" id="KW-0812">Transmembrane</keyword>
<keyword evidence="2" id="KW-0472">Membrane</keyword>
<accession>K0YDS6</accession>
<evidence type="ECO:0000256" key="1">
    <source>
        <dbReference type="SAM" id="MobiDB-lite"/>
    </source>
</evidence>
<evidence type="ECO:0000313" key="4">
    <source>
        <dbReference type="Proteomes" id="UP000006078"/>
    </source>
</evidence>
<feature type="compositionally biased region" description="Basic and acidic residues" evidence="1">
    <location>
        <begin position="414"/>
        <end position="428"/>
    </location>
</feature>
<keyword evidence="4" id="KW-1185">Reference proteome</keyword>
<feature type="compositionally biased region" description="Acidic residues" evidence="1">
    <location>
        <begin position="400"/>
        <end position="410"/>
    </location>
</feature>
<feature type="region of interest" description="Disordered" evidence="1">
    <location>
        <begin position="381"/>
        <end position="511"/>
    </location>
</feature>
<feature type="compositionally biased region" description="Acidic residues" evidence="1">
    <location>
        <begin position="101"/>
        <end position="154"/>
    </location>
</feature>